<gene>
    <name evidence="1" type="ORF">JEODO184_01235</name>
</gene>
<evidence type="ECO:0000313" key="2">
    <source>
        <dbReference type="Proteomes" id="UP000589351"/>
    </source>
</evidence>
<evidence type="ECO:0000313" key="1">
    <source>
        <dbReference type="EMBL" id="CAD2077760.1"/>
    </source>
</evidence>
<reference evidence="1 2" key="1">
    <citation type="submission" date="2020-07" db="EMBL/GenBank/DDBJ databases">
        <authorList>
            <person name="Criscuolo A."/>
        </authorList>
    </citation>
    <scope>NUCLEOTIDE SEQUENCE [LARGE SCALE GENOMIC DNA]</scope>
    <source>
        <strain evidence="1">CIP111649</strain>
    </source>
</reference>
<proteinExistence type="predicted"/>
<dbReference type="EMBL" id="CAJEWD010000008">
    <property type="protein sequence ID" value="CAD2077760.1"/>
    <property type="molecule type" value="Genomic_DNA"/>
</dbReference>
<organism evidence="1 2">
    <name type="scientific">Jeotgalicoccus meleagridis</name>
    <dbReference type="NCBI Taxonomy" id="2759181"/>
    <lineage>
        <taxon>Bacteria</taxon>
        <taxon>Bacillati</taxon>
        <taxon>Bacillota</taxon>
        <taxon>Bacilli</taxon>
        <taxon>Bacillales</taxon>
        <taxon>Staphylococcaceae</taxon>
        <taxon>Jeotgalicoccus</taxon>
    </lineage>
</organism>
<protein>
    <submittedName>
        <fullName evidence="1">Uncharacterized protein</fullName>
    </submittedName>
</protein>
<keyword evidence="2" id="KW-1185">Reference proteome</keyword>
<dbReference type="AlphaFoldDB" id="A0A6V7RJX9"/>
<accession>A0A6V7RJX9</accession>
<comment type="caution">
    <text evidence="1">The sequence shown here is derived from an EMBL/GenBank/DDBJ whole genome shotgun (WGS) entry which is preliminary data.</text>
</comment>
<sequence>MLGLFIYKVIYMNYQTVGQDDQISLSDIIDDLESNDITNFLKDDANIIKDKTVVEAILLFTYALNNLDTIPSDEKREQHVLTGDFYFSEFYFALSRESKMDIVYEMVEISKTLSSRKSKIYEENIEIDLEEVKYLLFAPLLYLIDNDYVKLGLDSAIDKYLIDKDLSEITYIKNIKGDD</sequence>
<dbReference type="Proteomes" id="UP000589351">
    <property type="component" value="Unassembled WGS sequence"/>
</dbReference>
<name>A0A6V7RJX9_9STAP</name>